<evidence type="ECO:0000313" key="2">
    <source>
        <dbReference type="Proteomes" id="UP001396334"/>
    </source>
</evidence>
<accession>A0ABR2P9T0</accession>
<proteinExistence type="predicted"/>
<keyword evidence="2" id="KW-1185">Reference proteome</keyword>
<comment type="caution">
    <text evidence="1">The sequence shown here is derived from an EMBL/GenBank/DDBJ whole genome shotgun (WGS) entry which is preliminary data.</text>
</comment>
<protein>
    <submittedName>
        <fullName evidence="1">Uncharacterized protein</fullName>
    </submittedName>
</protein>
<evidence type="ECO:0000313" key="1">
    <source>
        <dbReference type="EMBL" id="KAK8985006.1"/>
    </source>
</evidence>
<name>A0ABR2P9T0_9ROSI</name>
<sequence length="123" mass="13129">MAYLMTVVIVLHGTVVLLLELPQIVAQIVGLEIVLIVALEIAHDVAQMFLVVLELEHVAVEEVEGAVDGVGEGMVVAVAVVVEGMVDEVAGVVEAIDLVETEVDVEPLISQTLVLLAQERRQL</sequence>
<dbReference type="EMBL" id="JBBPBN010000072">
    <property type="protein sequence ID" value="KAK8985006.1"/>
    <property type="molecule type" value="Genomic_DNA"/>
</dbReference>
<reference evidence="1 2" key="1">
    <citation type="journal article" date="2024" name="G3 (Bethesda)">
        <title>Genome assembly of Hibiscus sabdariffa L. provides insights into metabolisms of medicinal natural products.</title>
        <authorList>
            <person name="Kim T."/>
        </authorList>
    </citation>
    <scope>NUCLEOTIDE SEQUENCE [LARGE SCALE GENOMIC DNA]</scope>
    <source>
        <strain evidence="1">TK-2024</strain>
        <tissue evidence="1">Old leaves</tissue>
    </source>
</reference>
<gene>
    <name evidence="1" type="ORF">V6N11_082626</name>
</gene>
<dbReference type="Proteomes" id="UP001396334">
    <property type="component" value="Unassembled WGS sequence"/>
</dbReference>
<organism evidence="1 2">
    <name type="scientific">Hibiscus sabdariffa</name>
    <name type="common">roselle</name>
    <dbReference type="NCBI Taxonomy" id="183260"/>
    <lineage>
        <taxon>Eukaryota</taxon>
        <taxon>Viridiplantae</taxon>
        <taxon>Streptophyta</taxon>
        <taxon>Embryophyta</taxon>
        <taxon>Tracheophyta</taxon>
        <taxon>Spermatophyta</taxon>
        <taxon>Magnoliopsida</taxon>
        <taxon>eudicotyledons</taxon>
        <taxon>Gunneridae</taxon>
        <taxon>Pentapetalae</taxon>
        <taxon>rosids</taxon>
        <taxon>malvids</taxon>
        <taxon>Malvales</taxon>
        <taxon>Malvaceae</taxon>
        <taxon>Malvoideae</taxon>
        <taxon>Hibiscus</taxon>
    </lineage>
</organism>